<feature type="transmembrane region" description="Helical" evidence="6">
    <location>
        <begin position="308"/>
        <end position="328"/>
    </location>
</feature>
<dbReference type="GO" id="GO:0050071">
    <property type="term" value="F:phosphatidylglycerol lysyltransferase activity"/>
    <property type="evidence" value="ECO:0007669"/>
    <property type="project" value="UniProtKB-EC"/>
</dbReference>
<reference evidence="7 8" key="1">
    <citation type="submission" date="2016-02" db="EMBL/GenBank/DDBJ databases">
        <title>Genome sequence of Clostridium colicanis DSM 13634.</title>
        <authorList>
            <person name="Poehlein A."/>
            <person name="Daniel R."/>
        </authorList>
    </citation>
    <scope>NUCLEOTIDE SEQUENCE [LARGE SCALE GENOMIC DNA]</scope>
    <source>
        <strain evidence="7 8">DSM 13634</strain>
    </source>
</reference>
<evidence type="ECO:0000256" key="4">
    <source>
        <dbReference type="ARBA" id="ARBA00022989"/>
    </source>
</evidence>
<dbReference type="EMBL" id="LTBB01000012">
    <property type="protein sequence ID" value="KYH28247.1"/>
    <property type="molecule type" value="Genomic_DNA"/>
</dbReference>
<evidence type="ECO:0000313" key="8">
    <source>
        <dbReference type="Proteomes" id="UP000075374"/>
    </source>
</evidence>
<gene>
    <name evidence="6 7" type="primary">mprF</name>
    <name evidence="7" type="ORF">CLCOL_22000</name>
</gene>
<keyword evidence="5 6" id="KW-0472">Membrane</keyword>
<feature type="transmembrane region" description="Helical" evidence="6">
    <location>
        <begin position="227"/>
        <end position="247"/>
    </location>
</feature>
<dbReference type="PANTHER" id="PTHR39087">
    <property type="entry name" value="UPF0104 MEMBRANE PROTEIN MJ1595"/>
    <property type="match status" value="1"/>
</dbReference>
<feature type="transmembrane region" description="Helical" evidence="6">
    <location>
        <begin position="66"/>
        <end position="92"/>
    </location>
</feature>
<dbReference type="PATRIC" id="fig|1121305.3.peg.2202"/>
<comment type="subcellular location">
    <subcellularLocation>
        <location evidence="1 6">Cell membrane</location>
        <topology evidence="1 6">Multi-pass membrane protein</topology>
    </subcellularLocation>
</comment>
<keyword evidence="7" id="KW-0012">Acyltransferase</keyword>
<dbReference type="Pfam" id="PF03706">
    <property type="entry name" value="LPG_synthase_TM"/>
    <property type="match status" value="1"/>
</dbReference>
<evidence type="ECO:0000256" key="2">
    <source>
        <dbReference type="ARBA" id="ARBA00022475"/>
    </source>
</evidence>
<protein>
    <recommendedName>
        <fullName evidence="6">Phosphatidylglycerol lysyltransferase</fullName>
        <ecNumber evidence="6">2.3.2.3</ecNumber>
    </recommendedName>
    <alternativeName>
        <fullName evidence="6">Lysylphosphatidylglycerol synthase</fullName>
    </alternativeName>
</protein>
<feature type="transmembrane region" description="Helical" evidence="6">
    <location>
        <begin position="181"/>
        <end position="200"/>
    </location>
</feature>
<organism evidence="7 8">
    <name type="scientific">Clostridium colicanis DSM 13634</name>
    <dbReference type="NCBI Taxonomy" id="1121305"/>
    <lineage>
        <taxon>Bacteria</taxon>
        <taxon>Bacillati</taxon>
        <taxon>Bacillota</taxon>
        <taxon>Clostridia</taxon>
        <taxon>Eubacteriales</taxon>
        <taxon>Clostridiaceae</taxon>
        <taxon>Clostridium</taxon>
    </lineage>
</organism>
<dbReference type="AlphaFoldDB" id="A0A151ALH1"/>
<name>A0A151ALH1_9CLOT</name>
<comment type="caution">
    <text evidence="7">The sequence shown here is derived from an EMBL/GenBank/DDBJ whole genome shotgun (WGS) entry which is preliminary data.</text>
</comment>
<comment type="similarity">
    <text evidence="6">Belongs to the LPG synthase family.</text>
</comment>
<evidence type="ECO:0000256" key="5">
    <source>
        <dbReference type="ARBA" id="ARBA00023136"/>
    </source>
</evidence>
<feature type="transmembrane region" description="Helical" evidence="6">
    <location>
        <begin position="113"/>
        <end position="132"/>
    </location>
</feature>
<dbReference type="Proteomes" id="UP000075374">
    <property type="component" value="Unassembled WGS sequence"/>
</dbReference>
<comment type="function">
    <text evidence="6">Catalyzes the transfer of a lysyl group from L-lysyl-tRNA(Lys) to membrane-bound phosphatidylglycerol (PG), which produces lysylphosphatidylglycerol (LPG), a major component of the bacterial membrane with a positive net charge. LPG synthesis contributes to bacterial virulence as it is involved in the resistance mechanism against cationic antimicrobial peptides (CAMP) produces by the host's immune system (defensins, cathelicidins) and by the competing microorganisms.</text>
</comment>
<dbReference type="GO" id="GO:0006629">
    <property type="term" value="P:lipid metabolic process"/>
    <property type="evidence" value="ECO:0007669"/>
    <property type="project" value="UniProtKB-KW"/>
</dbReference>
<keyword evidence="4 6" id="KW-1133">Transmembrane helix</keyword>
<keyword evidence="3 6" id="KW-0812">Transmembrane</keyword>
<keyword evidence="2" id="KW-1003">Cell membrane</keyword>
<feature type="transmembrane region" description="Helical" evidence="6">
    <location>
        <begin position="254"/>
        <end position="274"/>
    </location>
</feature>
<evidence type="ECO:0000256" key="1">
    <source>
        <dbReference type="ARBA" id="ARBA00004651"/>
    </source>
</evidence>
<proteinExistence type="inferred from homology"/>
<dbReference type="EC" id="2.3.2.3" evidence="6"/>
<accession>A0A151ALH1</accession>
<keyword evidence="6 7" id="KW-0808">Transferase</keyword>
<evidence type="ECO:0000256" key="3">
    <source>
        <dbReference type="ARBA" id="ARBA00022692"/>
    </source>
</evidence>
<keyword evidence="6" id="KW-0443">Lipid metabolism</keyword>
<dbReference type="GO" id="GO:0005886">
    <property type="term" value="C:plasma membrane"/>
    <property type="evidence" value="ECO:0007669"/>
    <property type="project" value="UniProtKB-SubCell"/>
</dbReference>
<dbReference type="STRING" id="1121305.CLCOL_22000"/>
<feature type="transmembrane region" description="Helical" evidence="6">
    <location>
        <begin position="29"/>
        <end position="46"/>
    </location>
</feature>
<keyword evidence="8" id="KW-1185">Reference proteome</keyword>
<comment type="catalytic activity">
    <reaction evidence="6">
        <text>L-lysyl-tRNA(Lys) + a 1,2-diacyl-sn-glycero-3-phospho-(1'-sn-glycerol) = a 1,2-diacyl-sn-glycero-3-phospho-1'-(3'-O-L-lysyl)-sn-glycerol + tRNA(Lys)</text>
        <dbReference type="Rhea" id="RHEA:10668"/>
        <dbReference type="Rhea" id="RHEA-COMP:9696"/>
        <dbReference type="Rhea" id="RHEA-COMP:9697"/>
        <dbReference type="ChEBI" id="CHEBI:64716"/>
        <dbReference type="ChEBI" id="CHEBI:75792"/>
        <dbReference type="ChEBI" id="CHEBI:78442"/>
        <dbReference type="ChEBI" id="CHEBI:78529"/>
        <dbReference type="EC" id="2.3.2.3"/>
    </reaction>
</comment>
<feature type="transmembrane region" description="Helical" evidence="6">
    <location>
        <begin position="144"/>
        <end position="169"/>
    </location>
</feature>
<dbReference type="GO" id="GO:0046677">
    <property type="term" value="P:response to antibiotic"/>
    <property type="evidence" value="ECO:0007669"/>
    <property type="project" value="UniProtKB-KW"/>
</dbReference>
<sequence>MIKYKKESIKVNLIKELYGGDIIVKRGNLVRIVIAFAALIFVYFEAKEKFKNYDINQAIYLLSGLSISKIIVLFVLGLMAVSSMTLYDYFLIKHLKYRFSLFKIWKISWIANTFNNFLSFAGMTGAAIRTLLYKKNNISSKEAVYASVILAPSTVIGISAASWLIIFNILKGKAILMKYKILWIGVIWFAIYLPIYFLLYKWEWLNKKVMARINRCNRDTMELRNKLIASSLIEWISVGLLFFFICITFNKKITIFEAIGILSISAIAGIMSFIPGGIGSYDLICILGLQTIGAPFESAAAILVTFRVCYYIVPWLIGVVLGISEIVINEH</sequence>
<dbReference type="InterPro" id="IPR022791">
    <property type="entry name" value="L-PG_synthase/AglD"/>
</dbReference>
<evidence type="ECO:0000256" key="6">
    <source>
        <dbReference type="RuleBase" id="RU363042"/>
    </source>
</evidence>
<dbReference type="PANTHER" id="PTHR39087:SF2">
    <property type="entry name" value="UPF0104 MEMBRANE PROTEIN MJ1595"/>
    <property type="match status" value="1"/>
</dbReference>
<evidence type="ECO:0000313" key="7">
    <source>
        <dbReference type="EMBL" id="KYH28247.1"/>
    </source>
</evidence>
<keyword evidence="6" id="KW-0046">Antibiotic resistance</keyword>